<dbReference type="GO" id="GO:0003677">
    <property type="term" value="F:DNA binding"/>
    <property type="evidence" value="ECO:0007669"/>
    <property type="project" value="InterPro"/>
</dbReference>
<reference evidence="2 3" key="1">
    <citation type="submission" date="2020-04" db="EMBL/GenBank/DDBJ databases">
        <title>Ramlibacter sp. G-1-2-2 isolated from soil.</title>
        <authorList>
            <person name="Dahal R.H."/>
        </authorList>
    </citation>
    <scope>NUCLEOTIDE SEQUENCE [LARGE SCALE GENOMIC DNA]</scope>
    <source>
        <strain evidence="2 3">G-1-2-2</strain>
    </source>
</reference>
<name>A0A848H884_9BURK</name>
<dbReference type="AlphaFoldDB" id="A0A848H884"/>
<organism evidence="2 3">
    <name type="scientific">Ramlibacter agri</name>
    <dbReference type="NCBI Taxonomy" id="2728837"/>
    <lineage>
        <taxon>Bacteria</taxon>
        <taxon>Pseudomonadati</taxon>
        <taxon>Pseudomonadota</taxon>
        <taxon>Betaproteobacteria</taxon>
        <taxon>Burkholderiales</taxon>
        <taxon>Comamonadaceae</taxon>
        <taxon>Ramlibacter</taxon>
    </lineage>
</organism>
<proteinExistence type="predicted"/>
<gene>
    <name evidence="2" type="ORF">HHL11_20610</name>
</gene>
<sequence>MAAWLDTPAGRAARRRRASVPVPEELSIELLQHRDLLVRWVRKERQEAARASLLKESGDAGIERAEAACELLLREGWIERRERLEGGSWQWHGIAWRDLEGLQRVLGVAGRQQRDAERQQVLSTAQEWLRARAADDAALDPDLQDELAAALEQLGADRTMPLDALRTRMGLLRALVDWHDAGSEGLRRDFALRAGGATKAIGAADWRWLEASFDLERLRIEQFSPTLWLAGDAGLQWGPRRLDAGAVHCLGVPLQDILRADACTGSVTRYWLIENRASFERQARGLPAGVFLLWMPGRPSTAWRQAVSHLLRLAPAPGWISADVDPAGVDIARSVGALWAERGLSWEPHRMGLPEWQSTEQRWPLNDHDRALLGRLLADDGLASALRSICEAMLREGRKAEQEGWL</sequence>
<dbReference type="EMBL" id="JABBFX010000002">
    <property type="protein sequence ID" value="NML46162.1"/>
    <property type="molecule type" value="Genomic_DNA"/>
</dbReference>
<feature type="domain" description="DUF2399" evidence="1">
    <location>
        <begin position="254"/>
        <end position="404"/>
    </location>
</feature>
<comment type="caution">
    <text evidence="2">The sequence shown here is derived from an EMBL/GenBank/DDBJ whole genome shotgun (WGS) entry which is preliminary data.</text>
</comment>
<protein>
    <submittedName>
        <fullName evidence="2">DUF2399 domain-containing protein</fullName>
    </submittedName>
</protein>
<dbReference type="Pfam" id="PF09664">
    <property type="entry name" value="DUF2399"/>
    <property type="match status" value="1"/>
</dbReference>
<evidence type="ECO:0000313" key="2">
    <source>
        <dbReference type="EMBL" id="NML46162.1"/>
    </source>
</evidence>
<evidence type="ECO:0000259" key="1">
    <source>
        <dbReference type="Pfam" id="PF09664"/>
    </source>
</evidence>
<dbReference type="SUPFAM" id="SSF56726">
    <property type="entry name" value="DNA topoisomerase IV, alpha subunit"/>
    <property type="match status" value="1"/>
</dbReference>
<dbReference type="InterPro" id="IPR024465">
    <property type="entry name" value="DUF2399"/>
</dbReference>
<dbReference type="InterPro" id="IPR036078">
    <property type="entry name" value="Spo11/TopoVI_A_sf"/>
</dbReference>
<dbReference type="GO" id="GO:0005694">
    <property type="term" value="C:chromosome"/>
    <property type="evidence" value="ECO:0007669"/>
    <property type="project" value="InterPro"/>
</dbReference>
<dbReference type="Proteomes" id="UP000541185">
    <property type="component" value="Unassembled WGS sequence"/>
</dbReference>
<accession>A0A848H884</accession>
<evidence type="ECO:0000313" key="3">
    <source>
        <dbReference type="Proteomes" id="UP000541185"/>
    </source>
</evidence>
<keyword evidence="3" id="KW-1185">Reference proteome</keyword>
<dbReference type="RefSeq" id="WP_169420443.1">
    <property type="nucleotide sequence ID" value="NZ_JABBFX010000002.1"/>
</dbReference>